<dbReference type="SUPFAM" id="SSF53067">
    <property type="entry name" value="Actin-like ATPase domain"/>
    <property type="match status" value="1"/>
</dbReference>
<reference evidence="2 3" key="1">
    <citation type="submission" date="2015-02" db="EMBL/GenBank/DDBJ databases">
        <title>Single-cell genomics of uncultivated deep-branching MTB reveals a conserved set of magnetosome genes.</title>
        <authorList>
            <person name="Kolinko S."/>
            <person name="Richter M."/>
            <person name="Glockner F.O."/>
            <person name="Brachmann A."/>
            <person name="Schuler D."/>
        </authorList>
    </citation>
    <scope>NUCLEOTIDE SEQUENCE [LARGE SCALE GENOMIC DNA]</scope>
    <source>
        <strain evidence="2">SKK-01</strain>
    </source>
</reference>
<organism evidence="2 3">
    <name type="scientific">Candidatus Omnitrophus magneticus</name>
    <dbReference type="NCBI Taxonomy" id="1609969"/>
    <lineage>
        <taxon>Bacteria</taxon>
        <taxon>Pseudomonadati</taxon>
        <taxon>Candidatus Omnitrophota</taxon>
        <taxon>Candidatus Omnitrophus</taxon>
    </lineage>
</organism>
<dbReference type="PATRIC" id="fig|1609969.3.peg.1572"/>
<comment type="caution">
    <text evidence="2">The sequence shown here is derived from an EMBL/GenBank/DDBJ whole genome shotgun (WGS) entry which is preliminary data.</text>
</comment>
<dbReference type="PANTHER" id="PTHR32329">
    <property type="entry name" value="BIFUNCTIONAL PROTEIN [INCLUDES 2-HYDROXYACYL-COA DEHYDRATASE (N-TER) AND ITS ACTIVATOR DOMAIN (C_TERM)-RELATED"/>
    <property type="match status" value="1"/>
</dbReference>
<evidence type="ECO:0000313" key="3">
    <source>
        <dbReference type="Proteomes" id="UP000033428"/>
    </source>
</evidence>
<gene>
    <name evidence="2" type="ORF">OMAG_001465</name>
</gene>
<proteinExistence type="predicted"/>
<dbReference type="Proteomes" id="UP000033428">
    <property type="component" value="Unassembled WGS sequence"/>
</dbReference>
<name>A0A0F0CMW8_9BACT</name>
<dbReference type="InterPro" id="IPR018709">
    <property type="entry name" value="CoA_activase_DUF2229"/>
</dbReference>
<feature type="domain" description="DUF2229" evidence="1">
    <location>
        <begin position="164"/>
        <end position="375"/>
    </location>
</feature>
<accession>A0A0F0CMW8</accession>
<dbReference type="InterPro" id="IPR051805">
    <property type="entry name" value="Dehydratase_Activator_Redct"/>
</dbReference>
<evidence type="ECO:0000313" key="2">
    <source>
        <dbReference type="EMBL" id="KJJ84668.1"/>
    </source>
</evidence>
<dbReference type="EMBL" id="JYNY01000301">
    <property type="protein sequence ID" value="KJJ84668.1"/>
    <property type="molecule type" value="Genomic_DNA"/>
</dbReference>
<dbReference type="InterPro" id="IPR043129">
    <property type="entry name" value="ATPase_NBD"/>
</dbReference>
<sequence length="746" mass="84629">MNRVVAGRKMGKNIFFQGGTAYNKSVVAAFEKYVGREITVPPNHEVTGAIGMALIARDYVASKNGDQVSRFKGFAIADHPYNVSSFECKGCPNVCEINQVKIEGEKDKLFYGGRCEKYDINKKEQSPIEDLFAFREELLWKPYEEKTRSCEQSGQRPSRGGAAVGIPYIFYMHEFMPYWTTLVASLGFDVVFSPKTNRRVVNLGVETVLSESCFPVKVAHGHVKYLLEEGVKTLLMPSFVNMSNPGDDFAKSSPCPYTQTIPYMAKAAFGDADIISPIVDFTRDEKHLFKELKGAFKRFGVGDKELKEALKKAALAQLEFRKKLREKGKEALDSITERTIVIIGRAYNSFDNGINLKIPKKLASLNVRSIPMDMLPLKDIDIQDVWADMYWRSGQNILKAARYTKNNPLLYPIYIGNFNCGPDSFILKYFKEEMGDKAFLHLEIDEHSADAGAITRCEAFLDSIGNREEHSCGKAPRRNTFPKIDRDTTVYFPRMSDHAFALAASLEYCGLKAEVLPETDLDAIEDGRRHVSGKECYPCIVTTGDIVKKAASPDFDRARSVFFMPSGTGPCRFGQYNVFQRHVLDKMGLDDIQLFSPVQDETFYKDLGLVGSDFSKRTWQGIVATELLIKCLHETRPYEKHPGQCDQLYDKYLMDLYNTLRAKNGDVDDVLKDIRRAFGDVERREEETPRPLIGVIGEIFVRSNRFSNENLENKLEDLGAEVWLSPVEEWMYYDIGDFRALIVEYP</sequence>
<protein>
    <submittedName>
        <fullName evidence="2">CoA-substrate-specific enzyme activase</fullName>
    </submittedName>
</protein>
<dbReference type="Gene3D" id="3.30.420.40">
    <property type="match status" value="1"/>
</dbReference>
<evidence type="ECO:0000259" key="1">
    <source>
        <dbReference type="Pfam" id="PF09989"/>
    </source>
</evidence>
<dbReference type="AlphaFoldDB" id="A0A0F0CMW8"/>
<keyword evidence="3" id="KW-1185">Reference proteome</keyword>
<dbReference type="PANTHER" id="PTHR32329:SF7">
    <property type="entry name" value="ACTIVATOR OF 2-HYDROXYACYL-COA-HYDRATASE"/>
    <property type="match status" value="1"/>
</dbReference>
<dbReference type="Pfam" id="PF09989">
    <property type="entry name" value="DUF2229"/>
    <property type="match status" value="1"/>
</dbReference>